<accession>A0A542TJC9</accession>
<gene>
    <name evidence="2" type="ORF">FB563_7104</name>
</gene>
<proteinExistence type="predicted"/>
<protein>
    <submittedName>
        <fullName evidence="2">Uncharacterized protein</fullName>
    </submittedName>
</protein>
<dbReference type="EMBL" id="VFNX01000002">
    <property type="protein sequence ID" value="TQK86940.1"/>
    <property type="molecule type" value="Genomic_DNA"/>
</dbReference>
<comment type="caution">
    <text evidence="2">The sequence shown here is derived from an EMBL/GenBank/DDBJ whole genome shotgun (WGS) entry which is preliminary data.</text>
</comment>
<evidence type="ECO:0000256" key="1">
    <source>
        <dbReference type="SAM" id="MobiDB-lite"/>
    </source>
</evidence>
<evidence type="ECO:0000313" key="2">
    <source>
        <dbReference type="EMBL" id="TQK86940.1"/>
    </source>
</evidence>
<dbReference type="AlphaFoldDB" id="A0A542TJC9"/>
<feature type="region of interest" description="Disordered" evidence="1">
    <location>
        <begin position="81"/>
        <end position="100"/>
    </location>
</feature>
<evidence type="ECO:0000313" key="3">
    <source>
        <dbReference type="Proteomes" id="UP000318103"/>
    </source>
</evidence>
<name>A0A542TJC9_9ACTN</name>
<organism evidence="2 3">
    <name type="scientific">Streptomyces puniciscabiei</name>
    <dbReference type="NCBI Taxonomy" id="164348"/>
    <lineage>
        <taxon>Bacteria</taxon>
        <taxon>Bacillati</taxon>
        <taxon>Actinomycetota</taxon>
        <taxon>Actinomycetes</taxon>
        <taxon>Kitasatosporales</taxon>
        <taxon>Streptomycetaceae</taxon>
        <taxon>Streptomyces</taxon>
    </lineage>
</organism>
<sequence length="150" mass="16447">MQGDVLDQAARWIDKVVAADPPATDKCGSHFCFLRTEDEPALMVPLTGSAAFGLAEELAGTGKLQAPWQVQVALNIPPYSHRPGRPHIDAGNPEPTGEPVRDTFTRRALYFRISALDHASRRNEFLQDPWLDYEPLRSHPATPPAPPVSG</sequence>
<dbReference type="Proteomes" id="UP000318103">
    <property type="component" value="Unassembled WGS sequence"/>
</dbReference>
<reference evidence="2 3" key="1">
    <citation type="submission" date="2019-06" db="EMBL/GenBank/DDBJ databases">
        <title>Sequencing the genomes of 1000 actinobacteria strains.</title>
        <authorList>
            <person name="Klenk H.-P."/>
        </authorList>
    </citation>
    <scope>NUCLEOTIDE SEQUENCE [LARGE SCALE GENOMIC DNA]</scope>
    <source>
        <strain evidence="2 3">DSM 41929</strain>
    </source>
</reference>
<keyword evidence="3" id="KW-1185">Reference proteome</keyword>